<dbReference type="Proteomes" id="UP001501727">
    <property type="component" value="Unassembled WGS sequence"/>
</dbReference>
<protein>
    <submittedName>
        <fullName evidence="2">Uncharacterized protein</fullName>
    </submittedName>
</protein>
<feature type="region of interest" description="Disordered" evidence="1">
    <location>
        <begin position="1"/>
        <end position="20"/>
    </location>
</feature>
<feature type="compositionally biased region" description="Polar residues" evidence="1">
    <location>
        <begin position="1"/>
        <end position="13"/>
    </location>
</feature>
<organism evidence="2 3">
    <name type="scientific">Luteimonas lutimaris</name>
    <dbReference type="NCBI Taxonomy" id="698645"/>
    <lineage>
        <taxon>Bacteria</taxon>
        <taxon>Pseudomonadati</taxon>
        <taxon>Pseudomonadota</taxon>
        <taxon>Gammaproteobacteria</taxon>
        <taxon>Lysobacterales</taxon>
        <taxon>Lysobacteraceae</taxon>
        <taxon>Luteimonas</taxon>
    </lineage>
</organism>
<dbReference type="EMBL" id="BAAAZU010000012">
    <property type="protein sequence ID" value="GAA3927155.1"/>
    <property type="molecule type" value="Genomic_DNA"/>
</dbReference>
<proteinExistence type="predicted"/>
<evidence type="ECO:0000313" key="2">
    <source>
        <dbReference type="EMBL" id="GAA3927155.1"/>
    </source>
</evidence>
<sequence>MDGSNSIAESRTTPSRDTREVASLAPEPLFFLRPETSEIYVCDATNSTAVLTEAALIDELVAGLFATQAATREVEISSSASSEDMDRALRDEEEARDKLYKELSETKAFSGGDDMMELVSLPSEKNSYKGRTLTYVRSSKVKNHFRTYKLAKAEQPEMKSVLVKDQSGRTVIDKEKFVKSLKLTAKDVKLKEKIGEHVVAKWAYQWAPSFVEEFNKNFNFKREAAPSDEAEQERMVDFSRGATVLRLFGTANVTAGANVDGTLADALKGKGKIEASYKAKGDISFALAEGRVGIDLYLPDKRGWHLFLPVAGGEDAELGCVRVEIGGNLTGFVGASVMGEGGLEVGIGRDATGKKGGDIQGIRGVRAKGRSGRQLKQKKMSVVMEGDLGGEVSAFAGAEGLLAVSGGMSWLKPESRDDYASFAEIKPSVAAQAGAGGTAAFHIAYEKQKLRIHCKLGACWGAGLKGAVEATVSPLTLGEFVLWFHYQVLNAGSRNLGYFQKNAWDAYLHIQALAILTGKRFSDFYGQSVAELDRMYQERKAWVKTHALEAIRLIATGLQEAGVLLAEVKGFLLEMLQEAQDSLIRAGQEAMDWFQDLFSAVQILTDDIYLQNEYENVKQFASQELGEKNTDTAIAEAFIGSVLGPARVAQLQQLKTEPTPGFYIVPNTSFAYRLQNGTHVAWMESPWWQQSDTRMA</sequence>
<keyword evidence="3" id="KW-1185">Reference proteome</keyword>
<dbReference type="RefSeq" id="WP_344760010.1">
    <property type="nucleotide sequence ID" value="NZ_BAAAZU010000012.1"/>
</dbReference>
<comment type="caution">
    <text evidence="2">The sequence shown here is derived from an EMBL/GenBank/DDBJ whole genome shotgun (WGS) entry which is preliminary data.</text>
</comment>
<evidence type="ECO:0000256" key="1">
    <source>
        <dbReference type="SAM" id="MobiDB-lite"/>
    </source>
</evidence>
<gene>
    <name evidence="2" type="ORF">GCM10022229_21630</name>
</gene>
<evidence type="ECO:0000313" key="3">
    <source>
        <dbReference type="Proteomes" id="UP001501727"/>
    </source>
</evidence>
<reference evidence="3" key="1">
    <citation type="journal article" date="2019" name="Int. J. Syst. Evol. Microbiol.">
        <title>The Global Catalogue of Microorganisms (GCM) 10K type strain sequencing project: providing services to taxonomists for standard genome sequencing and annotation.</title>
        <authorList>
            <consortium name="The Broad Institute Genomics Platform"/>
            <consortium name="The Broad Institute Genome Sequencing Center for Infectious Disease"/>
            <person name="Wu L."/>
            <person name="Ma J."/>
        </authorList>
    </citation>
    <scope>NUCLEOTIDE SEQUENCE [LARGE SCALE GENOMIC DNA]</scope>
    <source>
        <strain evidence="3">JCM 16916</strain>
    </source>
</reference>
<accession>A0ABP7MRE3</accession>
<name>A0ABP7MRE3_9GAMM</name>